<proteinExistence type="predicted"/>
<name>A0A0F4YSA9_RASE3</name>
<dbReference type="STRING" id="1408163.A0A0F4YSA9"/>
<gene>
    <name evidence="1" type="ORF">T310_4810</name>
</gene>
<evidence type="ECO:0000313" key="1">
    <source>
        <dbReference type="EMBL" id="KKA21157.1"/>
    </source>
</evidence>
<evidence type="ECO:0000313" key="2">
    <source>
        <dbReference type="Proteomes" id="UP000053958"/>
    </source>
</evidence>
<dbReference type="InterPro" id="IPR023213">
    <property type="entry name" value="CAT-like_dom_sf"/>
</dbReference>
<protein>
    <submittedName>
        <fullName evidence="1">LysR family regulatory protein</fullName>
    </submittedName>
</protein>
<reference evidence="1 2" key="1">
    <citation type="submission" date="2015-04" db="EMBL/GenBank/DDBJ databases">
        <authorList>
            <person name="Heijne W.H."/>
            <person name="Fedorova N.D."/>
            <person name="Nierman W.C."/>
            <person name="Vollebregt A.W."/>
            <person name="Zhao Z."/>
            <person name="Wu L."/>
            <person name="Kumar M."/>
            <person name="Stam H."/>
            <person name="van den Berg M.A."/>
            <person name="Pel H.J."/>
        </authorList>
    </citation>
    <scope>NUCLEOTIDE SEQUENCE [LARGE SCALE GENOMIC DNA]</scope>
    <source>
        <strain evidence="1 2">CBS 393.64</strain>
    </source>
</reference>
<dbReference type="EMBL" id="LASV01000199">
    <property type="protein sequence ID" value="KKA21157.1"/>
    <property type="molecule type" value="Genomic_DNA"/>
</dbReference>
<dbReference type="AlphaFoldDB" id="A0A0F4YSA9"/>
<dbReference type="OrthoDB" id="21502at2759"/>
<sequence length="340" mass="38225">MGLLFSKPKPARPATVPTDTIIPCHYWDAQPIMRAYCMDLTFRFDDVLDTDKMRAALARLLEIGDWRKLGARIRLNEAGKLEYHVPEKYDEKRPGFTFTIAKYDMSIKDHPLASRLPKMTDRPSLVGSTTEFSPLVRSADAPKKLEDWLYSDFPQLPIHVVSFNDATLLTVTFMHTLTDAMGNAVVSAFTFVPARRILEAPLSFVASQLRAALEQQRTREQIQAYVAIHTRAVDKTGQVPLFGDAGMLLLSCTNWAKGRLFEIDFSSAVIAPGLPLSQRANKLGRASYINVVPHKNRIPTRNSVSVVGKDAAGNFWTILSMRKEAWPKVDEYLRALSEDK</sequence>
<dbReference type="RefSeq" id="XP_013327769.1">
    <property type="nucleotide sequence ID" value="XM_013472315.1"/>
</dbReference>
<accession>A0A0F4YSA9</accession>
<keyword evidence="2" id="KW-1185">Reference proteome</keyword>
<dbReference type="Proteomes" id="UP000053958">
    <property type="component" value="Unassembled WGS sequence"/>
</dbReference>
<organism evidence="1 2">
    <name type="scientific">Rasamsonia emersonii (strain ATCC 16479 / CBS 393.64 / IMI 116815)</name>
    <dbReference type="NCBI Taxonomy" id="1408163"/>
    <lineage>
        <taxon>Eukaryota</taxon>
        <taxon>Fungi</taxon>
        <taxon>Dikarya</taxon>
        <taxon>Ascomycota</taxon>
        <taxon>Pezizomycotina</taxon>
        <taxon>Eurotiomycetes</taxon>
        <taxon>Eurotiomycetidae</taxon>
        <taxon>Eurotiales</taxon>
        <taxon>Trichocomaceae</taxon>
        <taxon>Rasamsonia</taxon>
    </lineage>
</organism>
<dbReference type="GeneID" id="25317157"/>
<comment type="caution">
    <text evidence="1">The sequence shown here is derived from an EMBL/GenBank/DDBJ whole genome shotgun (WGS) entry which is preliminary data.</text>
</comment>
<dbReference type="Gene3D" id="3.30.559.10">
    <property type="entry name" value="Chloramphenicol acetyltransferase-like domain"/>
    <property type="match status" value="1"/>
</dbReference>